<dbReference type="VEuPathDB" id="FungiDB:MAPG_00993"/>
<dbReference type="Proteomes" id="UP000011715">
    <property type="component" value="Unassembled WGS sequence"/>
</dbReference>
<accession>A0A0C4DMI5</accession>
<dbReference type="OrthoDB" id="5407781at2759"/>
<dbReference type="eggNOG" id="ENOG502S92C">
    <property type="taxonomic scope" value="Eukaryota"/>
</dbReference>
<dbReference type="PANTHER" id="PTHR39610:SF2">
    <property type="entry name" value="BZIP DOMAIN-CONTAINING PROTEIN"/>
    <property type="match status" value="1"/>
</dbReference>
<dbReference type="EMBL" id="ADBL01000233">
    <property type="status" value="NOT_ANNOTATED_CDS"/>
    <property type="molecule type" value="Genomic_DNA"/>
</dbReference>
<proteinExistence type="predicted"/>
<dbReference type="AlphaFoldDB" id="A0A0C4DMI5"/>
<sequence>MSTPAGSEDAPLPQRNTPSPSSRPSGSLQAAAAVNAGLQHETSRVSPSGSLQRNMATSHHSRRRSSVLMNLQLNDPNVPGPGEMITDSHNGTGYHSTSPQPMSGSPRSPMILGRDPLRQHGRAPSLGEIHQEFEAETEGHVVSDAMSRVSKP</sequence>
<evidence type="ECO:0000313" key="4">
    <source>
        <dbReference type="Proteomes" id="UP000011715"/>
    </source>
</evidence>
<reference evidence="2" key="3">
    <citation type="submission" date="2011-03" db="EMBL/GenBank/DDBJ databases">
        <title>Annotation of Magnaporthe poae ATCC 64411.</title>
        <authorList>
            <person name="Ma L.-J."/>
            <person name="Dead R."/>
            <person name="Young S.K."/>
            <person name="Zeng Q."/>
            <person name="Gargeya S."/>
            <person name="Fitzgerald M."/>
            <person name="Haas B."/>
            <person name="Abouelleil A."/>
            <person name="Alvarado L."/>
            <person name="Arachchi H.M."/>
            <person name="Berlin A."/>
            <person name="Brown A."/>
            <person name="Chapman S.B."/>
            <person name="Chen Z."/>
            <person name="Dunbar C."/>
            <person name="Freedman E."/>
            <person name="Gearin G."/>
            <person name="Gellesch M."/>
            <person name="Goldberg J."/>
            <person name="Griggs A."/>
            <person name="Gujja S."/>
            <person name="Heiman D."/>
            <person name="Howarth C."/>
            <person name="Larson L."/>
            <person name="Lui A."/>
            <person name="MacDonald P.J.P."/>
            <person name="Mehta T."/>
            <person name="Montmayeur A."/>
            <person name="Murphy C."/>
            <person name="Neiman D."/>
            <person name="Pearson M."/>
            <person name="Priest M."/>
            <person name="Roberts A."/>
            <person name="Saif S."/>
            <person name="Shea T."/>
            <person name="Shenoy N."/>
            <person name="Sisk P."/>
            <person name="Stolte C."/>
            <person name="Sykes S."/>
            <person name="Yandava C."/>
            <person name="Wortman J."/>
            <person name="Nusbaum C."/>
            <person name="Birren B."/>
        </authorList>
    </citation>
    <scope>NUCLEOTIDE SEQUENCE</scope>
    <source>
        <strain evidence="2">ATCC 64411</strain>
    </source>
</reference>
<reference evidence="3" key="5">
    <citation type="submission" date="2015-06" db="UniProtKB">
        <authorList>
            <consortium name="EnsemblFungi"/>
        </authorList>
    </citation>
    <scope>IDENTIFICATION</scope>
    <source>
        <strain evidence="3">ATCC 64411</strain>
    </source>
</reference>
<feature type="compositionally biased region" description="Polar residues" evidence="1">
    <location>
        <begin position="87"/>
        <end position="106"/>
    </location>
</feature>
<dbReference type="PANTHER" id="PTHR39610">
    <property type="entry name" value="BZIP DOMAIN-CONTAINING PROTEIN-RELATED"/>
    <property type="match status" value="1"/>
</dbReference>
<organism evidence="3 4">
    <name type="scientific">Magnaporthiopsis poae (strain ATCC 64411 / 73-15)</name>
    <name type="common">Kentucky bluegrass fungus</name>
    <name type="synonym">Magnaporthe poae</name>
    <dbReference type="NCBI Taxonomy" id="644358"/>
    <lineage>
        <taxon>Eukaryota</taxon>
        <taxon>Fungi</taxon>
        <taxon>Dikarya</taxon>
        <taxon>Ascomycota</taxon>
        <taxon>Pezizomycotina</taxon>
        <taxon>Sordariomycetes</taxon>
        <taxon>Sordariomycetidae</taxon>
        <taxon>Magnaporthales</taxon>
        <taxon>Magnaporthaceae</taxon>
        <taxon>Magnaporthiopsis</taxon>
    </lineage>
</organism>
<feature type="region of interest" description="Disordered" evidence="1">
    <location>
        <begin position="1"/>
        <end position="152"/>
    </location>
</feature>
<feature type="compositionally biased region" description="Basic and acidic residues" evidence="1">
    <location>
        <begin position="129"/>
        <end position="141"/>
    </location>
</feature>
<feature type="compositionally biased region" description="Polar residues" evidence="1">
    <location>
        <begin position="44"/>
        <end position="58"/>
    </location>
</feature>
<dbReference type="EnsemblFungi" id="MAPG_00993T0">
    <property type="protein sequence ID" value="MAPG_00993T0"/>
    <property type="gene ID" value="MAPG_00993"/>
</dbReference>
<keyword evidence="4" id="KW-1185">Reference proteome</keyword>
<reference evidence="4" key="1">
    <citation type="submission" date="2010-05" db="EMBL/GenBank/DDBJ databases">
        <title>The genome sequence of Magnaporthe poae strain ATCC 64411.</title>
        <authorList>
            <person name="Ma L.-J."/>
            <person name="Dead R."/>
            <person name="Young S."/>
            <person name="Zeng Q."/>
            <person name="Koehrsen M."/>
            <person name="Alvarado L."/>
            <person name="Berlin A."/>
            <person name="Chapman S.B."/>
            <person name="Chen Z."/>
            <person name="Freedman E."/>
            <person name="Gellesch M."/>
            <person name="Goldberg J."/>
            <person name="Griggs A."/>
            <person name="Gujja S."/>
            <person name="Heilman E.R."/>
            <person name="Heiman D."/>
            <person name="Hepburn T."/>
            <person name="Howarth C."/>
            <person name="Jen D."/>
            <person name="Larson L."/>
            <person name="Mehta T."/>
            <person name="Neiman D."/>
            <person name="Pearson M."/>
            <person name="Roberts A."/>
            <person name="Saif S."/>
            <person name="Shea T."/>
            <person name="Shenoy N."/>
            <person name="Sisk P."/>
            <person name="Stolte C."/>
            <person name="Sykes S."/>
            <person name="Walk T."/>
            <person name="White J."/>
            <person name="Yandava C."/>
            <person name="Haas B."/>
            <person name="Nusbaum C."/>
            <person name="Birren B."/>
        </authorList>
    </citation>
    <scope>NUCLEOTIDE SEQUENCE [LARGE SCALE GENOMIC DNA]</scope>
    <source>
        <strain evidence="4">ATCC 64411 / 73-15</strain>
    </source>
</reference>
<reference evidence="3" key="4">
    <citation type="journal article" date="2015" name="G3 (Bethesda)">
        <title>Genome sequences of three phytopathogenic species of the Magnaporthaceae family of fungi.</title>
        <authorList>
            <person name="Okagaki L.H."/>
            <person name="Nunes C.C."/>
            <person name="Sailsbery J."/>
            <person name="Clay B."/>
            <person name="Brown D."/>
            <person name="John T."/>
            <person name="Oh Y."/>
            <person name="Young N."/>
            <person name="Fitzgerald M."/>
            <person name="Haas B.J."/>
            <person name="Zeng Q."/>
            <person name="Young S."/>
            <person name="Adiconis X."/>
            <person name="Fan L."/>
            <person name="Levin J.Z."/>
            <person name="Mitchell T.K."/>
            <person name="Okubara P.A."/>
            <person name="Farman M.L."/>
            <person name="Kohn L.M."/>
            <person name="Birren B."/>
            <person name="Ma L.-J."/>
            <person name="Dean R.A."/>
        </authorList>
    </citation>
    <scope>NUCLEOTIDE SEQUENCE</scope>
    <source>
        <strain evidence="3">ATCC 64411 / 73-15</strain>
    </source>
</reference>
<gene>
    <name evidence="2" type="ORF">MAPG_00993</name>
</gene>
<protein>
    <submittedName>
        <fullName evidence="2 3">Uncharacterized protein</fullName>
    </submittedName>
</protein>
<feature type="compositionally biased region" description="Polar residues" evidence="1">
    <location>
        <begin position="14"/>
        <end position="28"/>
    </location>
</feature>
<evidence type="ECO:0000256" key="1">
    <source>
        <dbReference type="SAM" id="MobiDB-lite"/>
    </source>
</evidence>
<evidence type="ECO:0000313" key="3">
    <source>
        <dbReference type="EnsemblFungi" id="MAPG_00993T0"/>
    </source>
</evidence>
<reference evidence="2" key="2">
    <citation type="submission" date="2010-05" db="EMBL/GenBank/DDBJ databases">
        <title>The Genome Sequence of Magnaporthe poae strain ATCC 64411.</title>
        <authorList>
            <consortium name="The Broad Institute Genome Sequencing Platform"/>
            <consortium name="Broad Institute Genome Sequencing Center for Infectious Disease"/>
            <person name="Ma L.-J."/>
            <person name="Dead R."/>
            <person name="Young S."/>
            <person name="Zeng Q."/>
            <person name="Koehrsen M."/>
            <person name="Alvarado L."/>
            <person name="Berlin A."/>
            <person name="Chapman S.B."/>
            <person name="Chen Z."/>
            <person name="Freedman E."/>
            <person name="Gellesch M."/>
            <person name="Goldberg J."/>
            <person name="Griggs A."/>
            <person name="Gujja S."/>
            <person name="Heilman E.R."/>
            <person name="Heiman D."/>
            <person name="Hepburn T."/>
            <person name="Howarth C."/>
            <person name="Jen D."/>
            <person name="Larson L."/>
            <person name="Mehta T."/>
            <person name="Neiman D."/>
            <person name="Pearson M."/>
            <person name="Roberts A."/>
            <person name="Saif S."/>
            <person name="Shea T."/>
            <person name="Shenoy N."/>
            <person name="Sisk P."/>
            <person name="Stolte C."/>
            <person name="Sykes S."/>
            <person name="Walk T."/>
            <person name="White J."/>
            <person name="Yandava C."/>
            <person name="Haas B."/>
            <person name="Nusbaum C."/>
            <person name="Birren B."/>
        </authorList>
    </citation>
    <scope>NUCLEOTIDE SEQUENCE</scope>
    <source>
        <strain evidence="2">ATCC 64411</strain>
    </source>
</reference>
<dbReference type="EMBL" id="GL876966">
    <property type="protein sequence ID" value="KLU81913.1"/>
    <property type="molecule type" value="Genomic_DNA"/>
</dbReference>
<name>A0A0C4DMI5_MAGP6</name>
<evidence type="ECO:0000313" key="2">
    <source>
        <dbReference type="EMBL" id="KLU81913.1"/>
    </source>
</evidence>